<evidence type="ECO:0000256" key="1">
    <source>
        <dbReference type="SAM" id="MobiDB-lite"/>
    </source>
</evidence>
<organism evidence="2 3">
    <name type="scientific">Flagellimonas alvinocaridis</name>
    <dbReference type="NCBI Taxonomy" id="2530200"/>
    <lineage>
        <taxon>Bacteria</taxon>
        <taxon>Pseudomonadati</taxon>
        <taxon>Bacteroidota</taxon>
        <taxon>Flavobacteriia</taxon>
        <taxon>Flavobacteriales</taxon>
        <taxon>Flavobacteriaceae</taxon>
        <taxon>Flagellimonas</taxon>
    </lineage>
</organism>
<feature type="region of interest" description="Disordered" evidence="1">
    <location>
        <begin position="70"/>
        <end position="108"/>
    </location>
</feature>
<sequence>MNNLKRVIVDYKKLTPEVLKLLVEKYPDGYGDNDVINFRNLKGELIEAVEVSTEDTKYLVKISSKLEHTMANFDDDDDDDEDTSDLDTDDMDKMPDDDDDFSDSEEEE</sequence>
<dbReference type="Proteomes" id="UP000310406">
    <property type="component" value="Unassembled WGS sequence"/>
</dbReference>
<name>A0A4S8RQK1_9FLAO</name>
<dbReference type="RefSeq" id="WP_136564750.1">
    <property type="nucleotide sequence ID" value="NZ_SNTZ01000001.1"/>
</dbReference>
<evidence type="ECO:0000313" key="3">
    <source>
        <dbReference type="Proteomes" id="UP000310406"/>
    </source>
</evidence>
<dbReference type="OrthoDB" id="1122172at2"/>
<feature type="compositionally biased region" description="Acidic residues" evidence="1">
    <location>
        <begin position="73"/>
        <end position="108"/>
    </location>
</feature>
<protein>
    <recommendedName>
        <fullName evidence="4">DNA primase</fullName>
    </recommendedName>
</protein>
<gene>
    <name evidence="2" type="ORF">EZV76_01080</name>
</gene>
<evidence type="ECO:0008006" key="4">
    <source>
        <dbReference type="Google" id="ProtNLM"/>
    </source>
</evidence>
<evidence type="ECO:0000313" key="2">
    <source>
        <dbReference type="EMBL" id="THV60958.1"/>
    </source>
</evidence>
<reference evidence="2 3" key="1">
    <citation type="submission" date="2019-03" db="EMBL/GenBank/DDBJ databases">
        <title>Muricauda SCR12 sp.nov, a marine bacterium isolated from Pacific Ocean:the Okinawa trough.</title>
        <authorList>
            <person name="Liu L."/>
        </authorList>
    </citation>
    <scope>NUCLEOTIDE SEQUENCE [LARGE SCALE GENOMIC DNA]</scope>
    <source>
        <strain evidence="2 3">SCR12</strain>
    </source>
</reference>
<dbReference type="AlphaFoldDB" id="A0A4S8RQK1"/>
<comment type="caution">
    <text evidence="2">The sequence shown here is derived from an EMBL/GenBank/DDBJ whole genome shotgun (WGS) entry which is preliminary data.</text>
</comment>
<keyword evidence="3" id="KW-1185">Reference proteome</keyword>
<proteinExistence type="predicted"/>
<dbReference type="EMBL" id="SNTZ01000001">
    <property type="protein sequence ID" value="THV60958.1"/>
    <property type="molecule type" value="Genomic_DNA"/>
</dbReference>
<accession>A0A4S8RQK1</accession>